<dbReference type="SUPFAM" id="SSF56770">
    <property type="entry name" value="HydA/Nqo6-like"/>
    <property type="match status" value="1"/>
</dbReference>
<evidence type="ECO:0000256" key="2">
    <source>
        <dbReference type="ARBA" id="ARBA00009173"/>
    </source>
</evidence>
<keyword evidence="3" id="KW-0004">4Fe-4S</keyword>
<organism evidence="8 9">
    <name type="scientific">Dehalogenimonas etheniformans</name>
    <dbReference type="NCBI Taxonomy" id="1536648"/>
    <lineage>
        <taxon>Bacteria</taxon>
        <taxon>Bacillati</taxon>
        <taxon>Chloroflexota</taxon>
        <taxon>Dehalococcoidia</taxon>
        <taxon>Dehalococcoidales</taxon>
        <taxon>Dehalococcoidaceae</taxon>
        <taxon>Dehalogenimonas</taxon>
    </lineage>
</organism>
<evidence type="ECO:0000256" key="1">
    <source>
        <dbReference type="ARBA" id="ARBA00001966"/>
    </source>
</evidence>
<dbReference type="PANTHER" id="PTHR42989:SF1">
    <property type="entry name" value="FORMATE HYDROGENLYASE SUBUNIT 7-RELATED"/>
    <property type="match status" value="1"/>
</dbReference>
<evidence type="ECO:0000256" key="6">
    <source>
        <dbReference type="ARBA" id="ARBA00023014"/>
    </source>
</evidence>
<dbReference type="GO" id="GO:0051539">
    <property type="term" value="F:4 iron, 4 sulfur cluster binding"/>
    <property type="evidence" value="ECO:0007669"/>
    <property type="project" value="UniProtKB-KW"/>
</dbReference>
<keyword evidence="6" id="KW-0411">Iron-sulfur</keyword>
<comment type="caution">
    <text evidence="8">The sequence shown here is derived from an EMBL/GenBank/DDBJ whole genome shotgun (WGS) entry which is preliminary data.</text>
</comment>
<accession>A0A2P5P4V3</accession>
<comment type="similarity">
    <text evidence="2">Belongs to the complex I 20 kDa subunit family.</text>
</comment>
<gene>
    <name evidence="8" type="ORF">JP09_009745</name>
</gene>
<evidence type="ECO:0000256" key="3">
    <source>
        <dbReference type="ARBA" id="ARBA00022485"/>
    </source>
</evidence>
<evidence type="ECO:0000259" key="7">
    <source>
        <dbReference type="Pfam" id="PF01058"/>
    </source>
</evidence>
<evidence type="ECO:0000313" key="9">
    <source>
        <dbReference type="Proteomes" id="UP000235653"/>
    </source>
</evidence>
<dbReference type="Proteomes" id="UP000235653">
    <property type="component" value="Unassembled WGS sequence"/>
</dbReference>
<keyword evidence="5" id="KW-0408">Iron</keyword>
<protein>
    <submittedName>
        <fullName evidence="8">Formate hydrogenlyase</fullName>
    </submittedName>
</protein>
<keyword evidence="9" id="KW-1185">Reference proteome</keyword>
<comment type="cofactor">
    <cofactor evidence="1">
        <name>[4Fe-4S] cluster</name>
        <dbReference type="ChEBI" id="CHEBI:49883"/>
    </cofactor>
</comment>
<evidence type="ECO:0000313" key="8">
    <source>
        <dbReference type="EMBL" id="PPD57317.1"/>
    </source>
</evidence>
<sequence>MSTKSLINNILSPKRAGAVAFRDEEFETVGIVLKSEIDRVFGRSLAIREVDSGSDNSAEIELNNLGTPHYDVERFGVSFVASPRHADVIVITGPVTLAIAEAARKTFEAMPRPGWVVAVGDDACGIGLVKDSYAVLGAADKILPVDFKIPGNPPSPLEIMRGLLTFMRAIQQKG</sequence>
<name>A0A2P5P4V3_9CHLR</name>
<dbReference type="InterPro" id="IPR006137">
    <property type="entry name" value="NADH_UbQ_OxRdtase-like_20kDa"/>
</dbReference>
<dbReference type="GO" id="GO:0016829">
    <property type="term" value="F:lyase activity"/>
    <property type="evidence" value="ECO:0007669"/>
    <property type="project" value="UniProtKB-KW"/>
</dbReference>
<dbReference type="RefSeq" id="WP_102331512.1">
    <property type="nucleotide sequence ID" value="NZ_CP058566.2"/>
</dbReference>
<reference evidence="8 9" key="1">
    <citation type="journal article" date="2017" name="ISME J.">
        <title>Grape pomace compost harbors organohalide-respiring Dehalogenimonas species with novel reductive dehalogenase genes.</title>
        <authorList>
            <person name="Yang Y."/>
            <person name="Higgins S.A."/>
            <person name="Yan J."/>
            <person name="Simsir B."/>
            <person name="Chourey K."/>
            <person name="Iyer R."/>
            <person name="Hettich R.L."/>
            <person name="Baldwin B."/>
            <person name="Ogles D.M."/>
            <person name="Loffler F.E."/>
        </authorList>
    </citation>
    <scope>NUCLEOTIDE SEQUENCE [LARGE SCALE GENOMIC DNA]</scope>
    <source>
        <strain evidence="8 9">GP</strain>
    </source>
</reference>
<dbReference type="GO" id="GO:0046872">
    <property type="term" value="F:metal ion binding"/>
    <property type="evidence" value="ECO:0007669"/>
    <property type="project" value="UniProtKB-KW"/>
</dbReference>
<dbReference type="InterPro" id="IPR052375">
    <property type="entry name" value="Complex_I_20kDa-like"/>
</dbReference>
<dbReference type="Pfam" id="PF01058">
    <property type="entry name" value="Oxidored_q6"/>
    <property type="match status" value="1"/>
</dbReference>
<proteinExistence type="inferred from homology"/>
<dbReference type="Gene3D" id="3.40.50.12280">
    <property type="match status" value="1"/>
</dbReference>
<evidence type="ECO:0000256" key="4">
    <source>
        <dbReference type="ARBA" id="ARBA00022723"/>
    </source>
</evidence>
<dbReference type="AlphaFoldDB" id="A0A2P5P4V3"/>
<keyword evidence="4" id="KW-0479">Metal-binding</keyword>
<dbReference type="PANTHER" id="PTHR42989">
    <property type="entry name" value="HYDROGENASE-4 COMPONENT I"/>
    <property type="match status" value="1"/>
</dbReference>
<feature type="domain" description="NADH:ubiquinone oxidoreductase-like 20kDa subunit" evidence="7">
    <location>
        <begin position="58"/>
        <end position="165"/>
    </location>
</feature>
<dbReference type="OrthoDB" id="9786737at2"/>
<evidence type="ECO:0000256" key="5">
    <source>
        <dbReference type="ARBA" id="ARBA00023004"/>
    </source>
</evidence>
<dbReference type="EMBL" id="JQAN02000014">
    <property type="protein sequence ID" value="PPD57317.1"/>
    <property type="molecule type" value="Genomic_DNA"/>
</dbReference>